<dbReference type="EMBL" id="QCYK01000002">
    <property type="protein sequence ID" value="PUZ26343.1"/>
    <property type="molecule type" value="Genomic_DNA"/>
</dbReference>
<evidence type="ECO:0000313" key="8">
    <source>
        <dbReference type="Proteomes" id="UP000244450"/>
    </source>
</evidence>
<dbReference type="InterPro" id="IPR036388">
    <property type="entry name" value="WH-like_DNA-bd_sf"/>
</dbReference>
<keyword evidence="4" id="KW-0804">Transcription</keyword>
<dbReference type="OrthoDB" id="1100095at2"/>
<comment type="caution">
    <text evidence="7">The sequence shown here is derived from an EMBL/GenBank/DDBJ whole genome shotgun (WGS) entry which is preliminary data.</text>
</comment>
<dbReference type="PANTHER" id="PTHR43133">
    <property type="entry name" value="RNA POLYMERASE ECF-TYPE SIGMA FACTO"/>
    <property type="match status" value="1"/>
</dbReference>
<dbReference type="RefSeq" id="WP_108688181.1">
    <property type="nucleotide sequence ID" value="NZ_QCYK01000002.1"/>
</dbReference>
<dbReference type="InterPro" id="IPR013324">
    <property type="entry name" value="RNA_pol_sigma_r3/r4-like"/>
</dbReference>
<comment type="similarity">
    <text evidence="1">Belongs to the sigma-70 factor family. ECF subfamily.</text>
</comment>
<dbReference type="Proteomes" id="UP000244450">
    <property type="component" value="Unassembled WGS sequence"/>
</dbReference>
<dbReference type="InterPro" id="IPR013249">
    <property type="entry name" value="RNA_pol_sigma70_r4_t2"/>
</dbReference>
<keyword evidence="8" id="KW-1185">Reference proteome</keyword>
<dbReference type="Pfam" id="PF04542">
    <property type="entry name" value="Sigma70_r2"/>
    <property type="match status" value="1"/>
</dbReference>
<dbReference type="InterPro" id="IPR039425">
    <property type="entry name" value="RNA_pol_sigma-70-like"/>
</dbReference>
<evidence type="ECO:0000259" key="6">
    <source>
        <dbReference type="Pfam" id="PF08281"/>
    </source>
</evidence>
<dbReference type="PANTHER" id="PTHR43133:SF46">
    <property type="entry name" value="RNA POLYMERASE SIGMA-70 FACTOR ECF SUBFAMILY"/>
    <property type="match status" value="1"/>
</dbReference>
<dbReference type="GO" id="GO:0003677">
    <property type="term" value="F:DNA binding"/>
    <property type="evidence" value="ECO:0007669"/>
    <property type="project" value="InterPro"/>
</dbReference>
<gene>
    <name evidence="7" type="ORF">DCC81_19170</name>
</gene>
<evidence type="ECO:0000256" key="2">
    <source>
        <dbReference type="ARBA" id="ARBA00023015"/>
    </source>
</evidence>
<evidence type="ECO:0000313" key="7">
    <source>
        <dbReference type="EMBL" id="PUZ26343.1"/>
    </source>
</evidence>
<dbReference type="Gene3D" id="1.10.10.10">
    <property type="entry name" value="Winged helix-like DNA-binding domain superfamily/Winged helix DNA-binding domain"/>
    <property type="match status" value="1"/>
</dbReference>
<feature type="domain" description="RNA polymerase sigma-70 region 2" evidence="5">
    <location>
        <begin position="28"/>
        <end position="95"/>
    </location>
</feature>
<sequence>MATDVFPLSAAAVTEGLRNHDPLVFQQLYNAFSEELYLLAFRWLKDSGLSRDMVHNLFVRLWTQEPPPDIHGNVRHYLFRSITNACLNELKRQQRQLGDDLLQFHADPDSHFETADYILLQQELLRHIRNLPPRCREIFILSRIQGMEPAEIASQLGISLNTVYFQLSLALKALRPILLSKKNKA</sequence>
<evidence type="ECO:0000256" key="1">
    <source>
        <dbReference type="ARBA" id="ARBA00010641"/>
    </source>
</evidence>
<organism evidence="7 8">
    <name type="scientific">Chitinophaga parva</name>
    <dbReference type="NCBI Taxonomy" id="2169414"/>
    <lineage>
        <taxon>Bacteria</taxon>
        <taxon>Pseudomonadati</taxon>
        <taxon>Bacteroidota</taxon>
        <taxon>Chitinophagia</taxon>
        <taxon>Chitinophagales</taxon>
        <taxon>Chitinophagaceae</taxon>
        <taxon>Chitinophaga</taxon>
    </lineage>
</organism>
<dbReference type="InterPro" id="IPR007627">
    <property type="entry name" value="RNA_pol_sigma70_r2"/>
</dbReference>
<evidence type="ECO:0000256" key="4">
    <source>
        <dbReference type="ARBA" id="ARBA00023163"/>
    </source>
</evidence>
<dbReference type="AlphaFoldDB" id="A0A2T7BJA2"/>
<dbReference type="NCBIfam" id="TIGR02937">
    <property type="entry name" value="sigma70-ECF"/>
    <property type="match status" value="1"/>
</dbReference>
<evidence type="ECO:0008006" key="9">
    <source>
        <dbReference type="Google" id="ProtNLM"/>
    </source>
</evidence>
<keyword evidence="2" id="KW-0805">Transcription regulation</keyword>
<dbReference type="GO" id="GO:0016987">
    <property type="term" value="F:sigma factor activity"/>
    <property type="evidence" value="ECO:0007669"/>
    <property type="project" value="UniProtKB-KW"/>
</dbReference>
<dbReference type="SUPFAM" id="SSF88946">
    <property type="entry name" value="Sigma2 domain of RNA polymerase sigma factors"/>
    <property type="match status" value="1"/>
</dbReference>
<dbReference type="Pfam" id="PF08281">
    <property type="entry name" value="Sigma70_r4_2"/>
    <property type="match status" value="1"/>
</dbReference>
<evidence type="ECO:0000256" key="3">
    <source>
        <dbReference type="ARBA" id="ARBA00023082"/>
    </source>
</evidence>
<proteinExistence type="inferred from homology"/>
<evidence type="ECO:0000259" key="5">
    <source>
        <dbReference type="Pfam" id="PF04542"/>
    </source>
</evidence>
<reference evidence="7 8" key="1">
    <citation type="submission" date="2018-04" db="EMBL/GenBank/DDBJ databases">
        <title>Chitinophaga fuyangensis sp. nov., isolated from soil in a chemical factory.</title>
        <authorList>
            <person name="Chen K."/>
        </authorList>
    </citation>
    <scope>NUCLEOTIDE SEQUENCE [LARGE SCALE GENOMIC DNA]</scope>
    <source>
        <strain evidence="7 8">LY-1</strain>
    </source>
</reference>
<dbReference type="InterPro" id="IPR013325">
    <property type="entry name" value="RNA_pol_sigma_r2"/>
</dbReference>
<protein>
    <recommendedName>
        <fullName evidence="9">RNA polymerase sigma-70 factor</fullName>
    </recommendedName>
</protein>
<dbReference type="Gene3D" id="1.10.1740.10">
    <property type="match status" value="1"/>
</dbReference>
<name>A0A2T7BJA2_9BACT</name>
<dbReference type="InterPro" id="IPR014284">
    <property type="entry name" value="RNA_pol_sigma-70_dom"/>
</dbReference>
<feature type="domain" description="RNA polymerase sigma factor 70 region 4 type 2" evidence="6">
    <location>
        <begin position="122"/>
        <end position="174"/>
    </location>
</feature>
<accession>A0A2T7BJA2</accession>
<dbReference type="GO" id="GO:0006352">
    <property type="term" value="P:DNA-templated transcription initiation"/>
    <property type="evidence" value="ECO:0007669"/>
    <property type="project" value="InterPro"/>
</dbReference>
<keyword evidence="3" id="KW-0731">Sigma factor</keyword>
<dbReference type="SUPFAM" id="SSF88659">
    <property type="entry name" value="Sigma3 and sigma4 domains of RNA polymerase sigma factors"/>
    <property type="match status" value="1"/>
</dbReference>